<feature type="transmembrane region" description="Helical" evidence="1">
    <location>
        <begin position="15"/>
        <end position="36"/>
    </location>
</feature>
<evidence type="ECO:0000256" key="1">
    <source>
        <dbReference type="SAM" id="Phobius"/>
    </source>
</evidence>
<feature type="transmembrane region" description="Helical" evidence="1">
    <location>
        <begin position="86"/>
        <end position="106"/>
    </location>
</feature>
<dbReference type="STRING" id="1367852.SAMN05216516_101448"/>
<dbReference type="EMBL" id="FOVC01000001">
    <property type="protein sequence ID" value="SFM94312.1"/>
    <property type="molecule type" value="Genomic_DNA"/>
</dbReference>
<dbReference type="Proteomes" id="UP000242222">
    <property type="component" value="Unassembled WGS sequence"/>
</dbReference>
<feature type="transmembrane region" description="Helical" evidence="1">
    <location>
        <begin position="150"/>
        <end position="172"/>
    </location>
</feature>
<evidence type="ECO:0000313" key="2">
    <source>
        <dbReference type="EMBL" id="SFM94312.1"/>
    </source>
</evidence>
<accession>A0A1I4UZB8</accession>
<dbReference type="OrthoDB" id="6870983at2"/>
<name>A0A1I4UZB8_9GAMM</name>
<reference evidence="3" key="1">
    <citation type="submission" date="2016-10" db="EMBL/GenBank/DDBJ databases">
        <authorList>
            <person name="Varghese N."/>
            <person name="Submissions S."/>
        </authorList>
    </citation>
    <scope>NUCLEOTIDE SEQUENCE [LARGE SCALE GENOMIC DNA]</scope>
    <source>
        <strain evidence="3">N6PO6</strain>
    </source>
</reference>
<proteinExistence type="predicted"/>
<protein>
    <submittedName>
        <fullName evidence="2">GlyGly-CTERM domain-containing protein</fullName>
    </submittedName>
</protein>
<keyword evidence="1" id="KW-0812">Transmembrane</keyword>
<keyword evidence="3" id="KW-1185">Reference proteome</keyword>
<gene>
    <name evidence="2" type="ORF">SAMN05216516_101448</name>
</gene>
<keyword evidence="1" id="KW-1133">Transmembrane helix</keyword>
<dbReference type="RefSeq" id="WP_092874529.1">
    <property type="nucleotide sequence ID" value="NZ_FOVC01000001.1"/>
</dbReference>
<evidence type="ECO:0000313" key="3">
    <source>
        <dbReference type="Proteomes" id="UP000242222"/>
    </source>
</evidence>
<keyword evidence="1" id="KW-0472">Membrane</keyword>
<dbReference type="Pfam" id="PF14002">
    <property type="entry name" value="YniB"/>
    <property type="match status" value="1"/>
</dbReference>
<dbReference type="InterPro" id="IPR025229">
    <property type="entry name" value="YniB-like"/>
</dbReference>
<sequence length="179" mass="20626">MTYHQAGRIAIAKRILGWVIFIPAFISTLISLLKFLDLHHDKDDGINAVMRDFIHVMIDVARYNTPFLNGFWNGSPTLSFNGGGSIGFWIIFILIFVGLAFQASGARMWRQYRYVREGIEDRLILEKARGEEGQSRQALENRVVMPHHTIFLQIFPLYILPVIIVIVSYFIFKLVGFIH</sequence>
<organism evidence="2 3">
    <name type="scientific">Izhakiella capsodis</name>
    <dbReference type="NCBI Taxonomy" id="1367852"/>
    <lineage>
        <taxon>Bacteria</taxon>
        <taxon>Pseudomonadati</taxon>
        <taxon>Pseudomonadota</taxon>
        <taxon>Gammaproteobacteria</taxon>
        <taxon>Enterobacterales</taxon>
        <taxon>Erwiniaceae</taxon>
        <taxon>Izhakiella</taxon>
    </lineage>
</organism>
<dbReference type="AlphaFoldDB" id="A0A1I4UZB8"/>